<evidence type="ECO:0000259" key="5">
    <source>
        <dbReference type="PROSITE" id="PS51038"/>
    </source>
</evidence>
<feature type="compositionally biased region" description="Low complexity" evidence="4">
    <location>
        <begin position="1669"/>
        <end position="1678"/>
    </location>
</feature>
<protein>
    <submittedName>
        <fullName evidence="7">PHD type zinc finger protein with BAH domain-containing protein</fullName>
    </submittedName>
</protein>
<proteinExistence type="predicted"/>
<feature type="compositionally biased region" description="Pro residues" evidence="4">
    <location>
        <begin position="968"/>
        <end position="983"/>
    </location>
</feature>
<evidence type="ECO:0000256" key="4">
    <source>
        <dbReference type="SAM" id="MobiDB-lite"/>
    </source>
</evidence>
<feature type="region of interest" description="Disordered" evidence="4">
    <location>
        <begin position="1"/>
        <end position="48"/>
    </location>
</feature>
<dbReference type="SUPFAM" id="SSF57903">
    <property type="entry name" value="FYVE/PHD zinc finger"/>
    <property type="match status" value="2"/>
</dbReference>
<sequence length="1919" mass="210458">MDSTRRPPNEADSSSHDRPPAPRQILGGAGNVNNIASTPNPSFAMHTPSFQAVNARAVTGTPALSGVRPTPPTAPAAPLHNSGSPAVTPSGPRPAQTSSSVHGLPSHMQTLDGNMDDAATHGTRSRNRNTGNSRINYAEDQEMDLEFASAASTSKKKTVLDSAAQMPAIGELKRSGDQPRSMAGGSKDSTLVASASVSKKRKAAGGVPQHLQTPPVSASPAAVAMRRPATTAPSASARESNVMTFMKHKSCLNKKGELVADDGTKLAVNDHVYLVCEPPGEPYYLCRIMEFLHSDSENPASSVDALRVNWYYRPRDVQRFNSDTRLLYGTMHSDICPIASLRGRCTIKHRSEIEDLESYRKERDSFYFVQVFDRFIRRWYECIPVTQIINVPDQVKKALDERWKFVVVEVGRVKELTSAVKTCKRCARYCASHDSVDCAICKNSYHMNCVQPALPKKPSRGFAWACGPCSRASEKKFEARSTPTASGDITEAEEEGAGDEEQQELSNDSTRAPSLSADEVMAPQHPATAAEVALAKMWPMRYLGIHCRVEDALQYDDRAIYPRASSRLGPRHQANTTVWHGRSVELVKPAEIKKRYNKSSSSHKKDGKLTKETLAALEAEREEKAQRPKWVQDEPPGYVARGEDYPNDDPRCTARLMFKMPERAPVAQELEFVREYVGTARPIGRTIGVPSFGVNFLDKVMELLMAYNYNPVAALDKLKAMDRKKDLHEPILTKQELARFEEGVAKYGSEHRLIRLHMKTTLPHSDIVRFYYLWKKTPRGFLVWGHFGGRKGTKRKIESDTGAKLQAEVAKDGDDSAFDNDKAIRHKHAFECKFCHITHSRQWRKAPFVAPGQTVLADGKGGKEKNAKLLLALCLRCAGLWRKYAIQWEDIDDVAKKVAQGGGRAIKRRIDEELLRELIAANDAANLPPPEPLGALPSVELGDEPPKKKSKSDTMPLPEPPKKKEKPPPPPKEPTPPPPPIIPAQPTWKALPCTVCKGIVDTIECSHCKLTVHRRCFGVKEVDGIRPDGSLSWVCEQCQNDRHPEVSTDYACCLCLTEETLVDLVEPPRVSHKKKTDREREKERMEKELADNMRSDYRQRQLALNHPICPREPLKRTTGNNWVHVYCAIWTPEIRFSNAQKLEVAEGFQMIPPSRYEAVCKLCKNKDSNNKLQEDAGACISCFQCHANFHASCAFEAGYQFGFDVTPVKGSRKDQVTTVTLGAESGSVTAAVWCKEHTIKSIVHPMDEVVDDSGKTALQVFVENYKQADSTLTGTVRKANLAQLTKDKAQALLGNSAAGRRESTANSIAAAVKRGARTSLTAETKSEAEDNTIASGIAEVPATATERSCIKCSIDVTPRWHTVVRTPPPTPPKSPIQRRLSMTLGEYADLQREKSGTSNIEATDTLGSRPSSSEQAGLLQITGIVPPGANGIFGEGMPDQIAILPTVDGDFPASEQSQAGTIAVSAREAPSTQANGEAQPVVEQTNAEEGFHTHTLPRYQNPAGKYTPPPEKLEPASIVPSGPQDYMCHRCFVKKKLHLTPSPPPRPAPAMLSPPRQFPLQLDWNRAPVPISQQPRDGPIRMPWDDPPRSSQPPPPPPQPQQQQQINGVGPPPQPGPHNYGPPPQSPGSGYATYGQQPNGYHQQPPPPQHNSPPHGPPPMHQRQHSWNYGPPAQQGYVQPPPQPPQYGQPPPQPQPQQQLYGPPPQSRPQQQPYGQPLPLSQPQQQPYGQPAPRPSSMSNYPPSSMAMPNGVHSPHVTHPPLQSPTLYGPPPQPYQYALAPGPTEPPFDPHLYPMAQPLHACPPDPFTRPDPMNGQQRPQPQAVSQHTQPPAMYSQPSQSPAAQHVQTAPPQLLNPQAAPVSAGGLHTPQGQHAFPPEQPPEMSNGQDAQIAGPSTPLQGSGGGMVGASASPHLRNLLH</sequence>
<dbReference type="SMART" id="SM00439">
    <property type="entry name" value="BAH"/>
    <property type="match status" value="1"/>
</dbReference>
<dbReference type="CDD" id="cd15497">
    <property type="entry name" value="PHD1_Snt2p_like"/>
    <property type="match status" value="1"/>
</dbReference>
<dbReference type="Proteomes" id="UP001168146">
    <property type="component" value="Unassembled WGS sequence"/>
</dbReference>
<dbReference type="PANTHER" id="PTHR47672:SF1">
    <property type="entry name" value="E3 UBIQUITIN-PROTEIN LIGASE SNT2"/>
    <property type="match status" value="1"/>
</dbReference>
<feature type="compositionally biased region" description="Acidic residues" evidence="4">
    <location>
        <begin position="490"/>
        <end position="503"/>
    </location>
</feature>
<feature type="compositionally biased region" description="Polar residues" evidence="4">
    <location>
        <begin position="95"/>
        <end position="112"/>
    </location>
</feature>
<dbReference type="InterPro" id="IPR001025">
    <property type="entry name" value="BAH_dom"/>
</dbReference>
<dbReference type="PROSITE" id="PS51805">
    <property type="entry name" value="EPHD"/>
    <property type="match status" value="1"/>
</dbReference>
<organism evidence="7 8">
    <name type="scientific">Friedmanniomyces endolithicus</name>
    <dbReference type="NCBI Taxonomy" id="329885"/>
    <lineage>
        <taxon>Eukaryota</taxon>
        <taxon>Fungi</taxon>
        <taxon>Dikarya</taxon>
        <taxon>Ascomycota</taxon>
        <taxon>Pezizomycotina</taxon>
        <taxon>Dothideomycetes</taxon>
        <taxon>Dothideomycetidae</taxon>
        <taxon>Mycosphaerellales</taxon>
        <taxon>Teratosphaeriaceae</taxon>
        <taxon>Friedmanniomyces</taxon>
    </lineage>
</organism>
<dbReference type="InterPro" id="IPR029617">
    <property type="entry name" value="Snt2"/>
</dbReference>
<dbReference type="PANTHER" id="PTHR47672">
    <property type="entry name" value="E3 UBIQUITIN-PROTEIN LIGASE SNT2"/>
    <property type="match status" value="1"/>
</dbReference>
<dbReference type="EMBL" id="JASUXU010000022">
    <property type="protein sequence ID" value="KAK0321134.1"/>
    <property type="molecule type" value="Genomic_DNA"/>
</dbReference>
<dbReference type="Pfam" id="PF00628">
    <property type="entry name" value="PHD"/>
    <property type="match status" value="1"/>
</dbReference>
<feature type="region of interest" description="Disordered" evidence="4">
    <location>
        <begin position="926"/>
        <end position="983"/>
    </location>
</feature>
<feature type="domain" description="BAH" evidence="5">
    <location>
        <begin position="264"/>
        <end position="383"/>
    </location>
</feature>
<evidence type="ECO:0000256" key="3">
    <source>
        <dbReference type="ARBA" id="ARBA00022833"/>
    </source>
</evidence>
<feature type="compositionally biased region" description="Pro residues" evidence="4">
    <location>
        <begin position="1610"/>
        <end position="1626"/>
    </location>
</feature>
<comment type="caution">
    <text evidence="7">The sequence shown here is derived from an EMBL/GenBank/DDBJ whole genome shotgun (WGS) entry which is preliminary data.</text>
</comment>
<feature type="compositionally biased region" description="Polar residues" evidence="4">
    <location>
        <begin position="31"/>
        <end position="41"/>
    </location>
</feature>
<evidence type="ECO:0000256" key="2">
    <source>
        <dbReference type="ARBA" id="ARBA00022771"/>
    </source>
</evidence>
<feature type="compositionally biased region" description="Low complexity" evidence="4">
    <location>
        <begin position="214"/>
        <end position="229"/>
    </location>
</feature>
<feature type="domain" description="PHD-type" evidence="6">
    <location>
        <begin position="1097"/>
        <end position="1238"/>
    </location>
</feature>
<dbReference type="Pfam" id="PF13832">
    <property type="entry name" value="zf-HC5HC2H_2"/>
    <property type="match status" value="1"/>
</dbReference>
<gene>
    <name evidence="7" type="primary">SNT2_1</name>
    <name evidence="7" type="ORF">LTR82_008051</name>
</gene>
<feature type="region of interest" description="Disordered" evidence="4">
    <location>
        <begin position="61"/>
        <end position="134"/>
    </location>
</feature>
<dbReference type="FunFam" id="2.30.30.490:FF:000018">
    <property type="entry name" value="Lid2 complex component snt2"/>
    <property type="match status" value="1"/>
</dbReference>
<feature type="compositionally biased region" description="Pro residues" evidence="4">
    <location>
        <begin position="1679"/>
        <end position="1695"/>
    </location>
</feature>
<feature type="region of interest" description="Disordered" evidence="4">
    <location>
        <begin position="620"/>
        <end position="646"/>
    </location>
</feature>
<evidence type="ECO:0000313" key="8">
    <source>
        <dbReference type="Proteomes" id="UP001168146"/>
    </source>
</evidence>
<accession>A0AAN6FMT6</accession>
<feature type="region of interest" description="Disordered" evidence="4">
    <location>
        <begin position="1391"/>
        <end position="1414"/>
    </location>
</feature>
<dbReference type="InterPro" id="IPR019787">
    <property type="entry name" value="Znf_PHD-finger"/>
</dbReference>
<keyword evidence="3" id="KW-0862">Zinc</keyword>
<dbReference type="GO" id="GO:0008270">
    <property type="term" value="F:zinc ion binding"/>
    <property type="evidence" value="ECO:0007669"/>
    <property type="project" value="UniProtKB-KW"/>
</dbReference>
<feature type="region of interest" description="Disordered" evidence="4">
    <location>
        <begin position="477"/>
        <end position="523"/>
    </location>
</feature>
<dbReference type="CDD" id="cd15571">
    <property type="entry name" value="ePHD"/>
    <property type="match status" value="1"/>
</dbReference>
<dbReference type="Gene3D" id="1.10.10.60">
    <property type="entry name" value="Homeodomain-like"/>
    <property type="match status" value="1"/>
</dbReference>
<keyword evidence="2" id="KW-0863">Zinc-finger</keyword>
<reference evidence="7" key="1">
    <citation type="submission" date="2021-12" db="EMBL/GenBank/DDBJ databases">
        <title>Black yeast isolated from Biological Soil Crust.</title>
        <authorList>
            <person name="Kurbessoian T."/>
        </authorList>
    </citation>
    <scope>NUCLEOTIDE SEQUENCE</scope>
    <source>
        <strain evidence="7">CCFEE 5208</strain>
    </source>
</reference>
<dbReference type="InterPro" id="IPR001965">
    <property type="entry name" value="Znf_PHD"/>
</dbReference>
<feature type="compositionally biased region" description="Pro residues" evidence="4">
    <location>
        <begin position="1644"/>
        <end position="1660"/>
    </location>
</feature>
<feature type="compositionally biased region" description="Pro residues" evidence="4">
    <location>
        <begin position="1590"/>
        <end position="1600"/>
    </location>
</feature>
<dbReference type="InterPro" id="IPR011011">
    <property type="entry name" value="Znf_FYVE_PHD"/>
</dbReference>
<dbReference type="SMART" id="SM00249">
    <property type="entry name" value="PHD"/>
    <property type="match status" value="3"/>
</dbReference>
<dbReference type="GO" id="GO:0004842">
    <property type="term" value="F:ubiquitin-protein transferase activity"/>
    <property type="evidence" value="ECO:0007669"/>
    <property type="project" value="TreeGrafter"/>
</dbReference>
<dbReference type="InterPro" id="IPR043151">
    <property type="entry name" value="BAH_sf"/>
</dbReference>
<dbReference type="GO" id="GO:0003682">
    <property type="term" value="F:chromatin binding"/>
    <property type="evidence" value="ECO:0007669"/>
    <property type="project" value="InterPro"/>
</dbReference>
<evidence type="ECO:0000259" key="6">
    <source>
        <dbReference type="PROSITE" id="PS51805"/>
    </source>
</evidence>
<dbReference type="InterPro" id="IPR013083">
    <property type="entry name" value="Znf_RING/FYVE/PHD"/>
</dbReference>
<feature type="compositionally biased region" description="Basic and acidic residues" evidence="4">
    <location>
        <begin position="1"/>
        <end position="20"/>
    </location>
</feature>
<name>A0AAN6FMT6_9PEZI</name>
<feature type="compositionally biased region" description="Polar residues" evidence="4">
    <location>
        <begin position="1814"/>
        <end position="1847"/>
    </location>
</feature>
<dbReference type="GO" id="GO:0048189">
    <property type="term" value="C:Lid2 complex"/>
    <property type="evidence" value="ECO:0007669"/>
    <property type="project" value="TreeGrafter"/>
</dbReference>
<evidence type="ECO:0000256" key="1">
    <source>
        <dbReference type="ARBA" id="ARBA00022723"/>
    </source>
</evidence>
<dbReference type="Gene3D" id="3.30.40.10">
    <property type="entry name" value="Zinc/RING finger domain, C3HC4 (zinc finger)"/>
    <property type="match status" value="3"/>
</dbReference>
<dbReference type="PROSITE" id="PS51038">
    <property type="entry name" value="BAH"/>
    <property type="match status" value="1"/>
</dbReference>
<feature type="compositionally biased region" description="Basic and acidic residues" evidence="4">
    <location>
        <begin position="620"/>
        <end position="632"/>
    </location>
</feature>
<feature type="region of interest" description="Disordered" evidence="4">
    <location>
        <begin position="166"/>
        <end position="237"/>
    </location>
</feature>
<dbReference type="Pfam" id="PF01426">
    <property type="entry name" value="BAH"/>
    <property type="match status" value="1"/>
</dbReference>
<dbReference type="InterPro" id="IPR034732">
    <property type="entry name" value="EPHD"/>
</dbReference>
<feature type="compositionally biased region" description="Low complexity" evidence="4">
    <location>
        <begin position="1708"/>
        <end position="1749"/>
    </location>
</feature>
<keyword evidence="1" id="KW-0479">Metal-binding</keyword>
<dbReference type="GO" id="GO:0036205">
    <property type="term" value="P:histone catabolic process"/>
    <property type="evidence" value="ECO:0007669"/>
    <property type="project" value="TreeGrafter"/>
</dbReference>
<feature type="compositionally biased region" description="Low complexity" evidence="4">
    <location>
        <begin position="1849"/>
        <end position="1860"/>
    </location>
</feature>
<feature type="region of interest" description="Disordered" evidence="4">
    <location>
        <begin position="1569"/>
        <end position="1919"/>
    </location>
</feature>
<evidence type="ECO:0000313" key="7">
    <source>
        <dbReference type="EMBL" id="KAK0321134.1"/>
    </source>
</evidence>
<feature type="compositionally biased region" description="Polar residues" evidence="4">
    <location>
        <begin position="1396"/>
        <end position="1414"/>
    </location>
</feature>
<dbReference type="Gene3D" id="2.30.30.490">
    <property type="match status" value="1"/>
</dbReference>